<keyword evidence="8" id="KW-0496">Mitochondrion</keyword>
<evidence type="ECO:0000256" key="1">
    <source>
        <dbReference type="ARBA" id="ARBA00001947"/>
    </source>
</evidence>
<dbReference type="STRING" id="361077.A0A151ZSR0"/>
<name>A0A151ZSR0_TIELA</name>
<sequence>MLNNISKVLTNSTKNLINKRYYSSGSSILLNPSFLKNTPETKVTTLPNGIRVATEESFGETANIGVWVDSGSVYENDKNNGVAHFLEHMLFKGTSKRPNAQSIELEIENMGGSLNAFTSREHSAYYMKVLKDNVPNAVDILSDILQNSKFETSDINNEKSTILSEMEFVQSNPSEVIFDQLHAAAFQGSALGRTILGPVENIEAMNKQQIQDFVQENYTGQRLVIVGAGAVNHEKLVQQVKDKFGQIKAGSQSKRSTIKSEFVGSELRVRDDSQPLVRFAVAVEGLPWDHPDFVTLELIQTMIGNWDRNIGAGKNVGSRLGEIVSSEGLAESYQTFISAYHDTGLFGNMGVCSPETSDDLIAEMLSEWQRIGTSATKSEVERAKQKLIASSLMFYDGNSKVCEGIGRQMLTLGRRVTPYEVFLRVSEITVEDVRRVATYLLKDVSPAVTAIGPTSNIPEYNHIRGWTYFNRL</sequence>
<keyword evidence="4" id="KW-0479">Metal-binding</keyword>
<feature type="domain" description="Peptidase M16 C-terminal" evidence="11">
    <location>
        <begin position="205"/>
        <end position="387"/>
    </location>
</feature>
<proteinExistence type="inferred from homology"/>
<dbReference type="GO" id="GO:0006627">
    <property type="term" value="P:protein processing involved in protein targeting to mitochondrion"/>
    <property type="evidence" value="ECO:0007669"/>
    <property type="project" value="TreeGrafter"/>
</dbReference>
<dbReference type="InterPro" id="IPR050361">
    <property type="entry name" value="MPP/UQCRC_Complex"/>
</dbReference>
<evidence type="ECO:0000259" key="10">
    <source>
        <dbReference type="Pfam" id="PF00675"/>
    </source>
</evidence>
<dbReference type="InterPro" id="IPR011765">
    <property type="entry name" value="Pept_M16_N"/>
</dbReference>
<dbReference type="FunCoup" id="A0A151ZSR0">
    <property type="interactions" value="812"/>
</dbReference>
<dbReference type="FunFam" id="3.30.830.10:FF:000236">
    <property type="entry name" value="Mitochondrial-processing peptidase subunit beta"/>
    <property type="match status" value="1"/>
</dbReference>
<dbReference type="SUPFAM" id="SSF63411">
    <property type="entry name" value="LuxS/MPP-like metallohydrolase"/>
    <property type="match status" value="2"/>
</dbReference>
<dbReference type="InterPro" id="IPR007863">
    <property type="entry name" value="Peptidase_M16_C"/>
</dbReference>
<keyword evidence="5" id="KW-0378">Hydrolase</keyword>
<dbReference type="PANTHER" id="PTHR11851:SF149">
    <property type="entry name" value="GH01077P"/>
    <property type="match status" value="1"/>
</dbReference>
<accession>A0A151ZSR0</accession>
<keyword evidence="13" id="KW-1185">Reference proteome</keyword>
<dbReference type="EMBL" id="LODT01000021">
    <property type="protein sequence ID" value="KYQ96948.1"/>
    <property type="molecule type" value="Genomic_DNA"/>
</dbReference>
<dbReference type="GO" id="GO:0046872">
    <property type="term" value="F:metal ion binding"/>
    <property type="evidence" value="ECO:0007669"/>
    <property type="project" value="UniProtKB-KW"/>
</dbReference>
<evidence type="ECO:0000256" key="2">
    <source>
        <dbReference type="ARBA" id="ARBA00004173"/>
    </source>
</evidence>
<comment type="subcellular location">
    <subcellularLocation>
        <location evidence="2">Mitochondrion</location>
    </subcellularLocation>
</comment>
<evidence type="ECO:0000256" key="7">
    <source>
        <dbReference type="ARBA" id="ARBA00023049"/>
    </source>
</evidence>
<dbReference type="Proteomes" id="UP000076078">
    <property type="component" value="Unassembled WGS sequence"/>
</dbReference>
<dbReference type="Pfam" id="PF05193">
    <property type="entry name" value="Peptidase_M16_C"/>
    <property type="match status" value="1"/>
</dbReference>
<reference evidence="12 13" key="1">
    <citation type="submission" date="2015-12" db="EMBL/GenBank/DDBJ databases">
        <title>Dictyostelia acquired genes for synthesis and detection of signals that induce cell-type specialization by lateral gene transfer from prokaryotes.</title>
        <authorList>
            <person name="Gloeckner G."/>
            <person name="Schaap P."/>
        </authorList>
    </citation>
    <scope>NUCLEOTIDE SEQUENCE [LARGE SCALE GENOMIC DNA]</scope>
    <source>
        <strain evidence="12 13">TK</strain>
    </source>
</reference>
<evidence type="ECO:0000256" key="8">
    <source>
        <dbReference type="ARBA" id="ARBA00023128"/>
    </source>
</evidence>
<comment type="caution">
    <text evidence="12">The sequence shown here is derived from an EMBL/GenBank/DDBJ whole genome shotgun (WGS) entry which is preliminary data.</text>
</comment>
<keyword evidence="6" id="KW-0862">Zinc</keyword>
<protein>
    <submittedName>
        <fullName evidence="12">Mitochondrial processing peptidase beta subunit</fullName>
    </submittedName>
</protein>
<dbReference type="InterPro" id="IPR011249">
    <property type="entry name" value="Metalloenz_LuxS/M16"/>
</dbReference>
<keyword evidence="7" id="KW-0482">Metalloprotease</keyword>
<dbReference type="InParanoid" id="A0A151ZSR0"/>
<dbReference type="OMA" id="IDVVCDM"/>
<organism evidence="12 13">
    <name type="scientific">Tieghemostelium lacteum</name>
    <name type="common">Slime mold</name>
    <name type="synonym">Dictyostelium lacteum</name>
    <dbReference type="NCBI Taxonomy" id="361077"/>
    <lineage>
        <taxon>Eukaryota</taxon>
        <taxon>Amoebozoa</taxon>
        <taxon>Evosea</taxon>
        <taxon>Eumycetozoa</taxon>
        <taxon>Dictyostelia</taxon>
        <taxon>Dictyosteliales</taxon>
        <taxon>Raperosteliaceae</taxon>
        <taxon>Tieghemostelium</taxon>
    </lineage>
</organism>
<dbReference type="GO" id="GO:0005739">
    <property type="term" value="C:mitochondrion"/>
    <property type="evidence" value="ECO:0007669"/>
    <property type="project" value="UniProtKB-SubCell"/>
</dbReference>
<dbReference type="FunFam" id="3.30.830.10:FF:000001">
    <property type="entry name" value="Mitochondrial-processing peptidase subunit beta, mitochondrial"/>
    <property type="match status" value="1"/>
</dbReference>
<dbReference type="PROSITE" id="PS00143">
    <property type="entry name" value="INSULINASE"/>
    <property type="match status" value="1"/>
</dbReference>
<evidence type="ECO:0000256" key="9">
    <source>
        <dbReference type="RuleBase" id="RU004447"/>
    </source>
</evidence>
<evidence type="ECO:0000313" key="13">
    <source>
        <dbReference type="Proteomes" id="UP000076078"/>
    </source>
</evidence>
<evidence type="ECO:0000256" key="3">
    <source>
        <dbReference type="ARBA" id="ARBA00022670"/>
    </source>
</evidence>
<evidence type="ECO:0000256" key="5">
    <source>
        <dbReference type="ARBA" id="ARBA00022801"/>
    </source>
</evidence>
<keyword evidence="3" id="KW-0645">Protease</keyword>
<comment type="cofactor">
    <cofactor evidence="1">
        <name>Zn(2+)</name>
        <dbReference type="ChEBI" id="CHEBI:29105"/>
    </cofactor>
</comment>
<gene>
    <name evidence="12" type="ORF">DLAC_04270</name>
</gene>
<comment type="similarity">
    <text evidence="9">Belongs to the peptidase M16 family.</text>
</comment>
<dbReference type="InterPro" id="IPR001431">
    <property type="entry name" value="Pept_M16_Zn_BS"/>
</dbReference>
<dbReference type="Pfam" id="PF00675">
    <property type="entry name" value="Peptidase_M16"/>
    <property type="match status" value="1"/>
</dbReference>
<evidence type="ECO:0000256" key="4">
    <source>
        <dbReference type="ARBA" id="ARBA00022723"/>
    </source>
</evidence>
<evidence type="ECO:0000313" key="12">
    <source>
        <dbReference type="EMBL" id="KYQ96948.1"/>
    </source>
</evidence>
<evidence type="ECO:0000259" key="11">
    <source>
        <dbReference type="Pfam" id="PF05193"/>
    </source>
</evidence>
<dbReference type="OrthoDB" id="10251424at2759"/>
<dbReference type="AlphaFoldDB" id="A0A151ZSR0"/>
<feature type="domain" description="Peptidase M16 N-terminal" evidence="10">
    <location>
        <begin position="51"/>
        <end position="198"/>
    </location>
</feature>
<dbReference type="PANTHER" id="PTHR11851">
    <property type="entry name" value="METALLOPROTEASE"/>
    <property type="match status" value="1"/>
</dbReference>
<dbReference type="GO" id="GO:0004222">
    <property type="term" value="F:metalloendopeptidase activity"/>
    <property type="evidence" value="ECO:0007669"/>
    <property type="project" value="InterPro"/>
</dbReference>
<evidence type="ECO:0000256" key="6">
    <source>
        <dbReference type="ARBA" id="ARBA00022833"/>
    </source>
</evidence>
<dbReference type="Gene3D" id="3.30.830.10">
    <property type="entry name" value="Metalloenzyme, LuxS/M16 peptidase-like"/>
    <property type="match status" value="2"/>
</dbReference>